<dbReference type="OMA" id="CFYDISD"/>
<evidence type="ECO:0000256" key="1">
    <source>
        <dbReference type="ARBA" id="ARBA00004123"/>
    </source>
</evidence>
<dbReference type="Pfam" id="PF11951">
    <property type="entry name" value="Fungal_trans_2"/>
    <property type="match status" value="1"/>
</dbReference>
<evidence type="ECO:0000256" key="3">
    <source>
        <dbReference type="SAM" id="MobiDB-lite"/>
    </source>
</evidence>
<dbReference type="Pfam" id="PF00172">
    <property type="entry name" value="Zn_clus"/>
    <property type="match status" value="1"/>
</dbReference>
<feature type="domain" description="Zn(2)-C6 fungal-type" evidence="4">
    <location>
        <begin position="15"/>
        <end position="45"/>
    </location>
</feature>
<comment type="caution">
    <text evidence="5">The sequence shown here is derived from an EMBL/GenBank/DDBJ whole genome shotgun (WGS) entry which is preliminary data.</text>
</comment>
<dbReference type="CDD" id="cd00067">
    <property type="entry name" value="GAL4"/>
    <property type="match status" value="1"/>
</dbReference>
<dbReference type="SUPFAM" id="SSF57701">
    <property type="entry name" value="Zn2/Cys6 DNA-binding domain"/>
    <property type="match status" value="1"/>
</dbReference>
<dbReference type="PROSITE" id="PS00463">
    <property type="entry name" value="ZN2_CY6_FUNGAL_1"/>
    <property type="match status" value="1"/>
</dbReference>
<evidence type="ECO:0000256" key="2">
    <source>
        <dbReference type="ARBA" id="ARBA00023242"/>
    </source>
</evidence>
<feature type="compositionally biased region" description="Basic and acidic residues" evidence="3">
    <location>
        <begin position="115"/>
        <end position="127"/>
    </location>
</feature>
<reference evidence="5 6" key="3">
    <citation type="journal article" date="2015" name="Genome Announc.">
        <title>Draft Genome Sequence of the Archiascomycetous Yeast Saitoella complicata.</title>
        <authorList>
            <person name="Yamauchi K."/>
            <person name="Kondo S."/>
            <person name="Hamamoto M."/>
            <person name="Takahashi Y."/>
            <person name="Ogura Y."/>
            <person name="Hayashi T."/>
            <person name="Nishida H."/>
        </authorList>
    </citation>
    <scope>NUCLEOTIDE SEQUENCE [LARGE SCALE GENOMIC DNA]</scope>
    <source>
        <strain evidence="5 6">NRRL Y-17804</strain>
    </source>
</reference>
<dbReference type="SMART" id="SM00066">
    <property type="entry name" value="GAL4"/>
    <property type="match status" value="1"/>
</dbReference>
<dbReference type="InterPro" id="IPR021858">
    <property type="entry name" value="Fun_TF"/>
</dbReference>
<reference evidence="5 6" key="2">
    <citation type="journal article" date="2014" name="J. Gen. Appl. Microbiol.">
        <title>The early diverging ascomycetous budding yeast Saitoella complicata has three histone deacetylases belonging to the Clr6, Hos2, and Rpd3 lineages.</title>
        <authorList>
            <person name="Nishida H."/>
            <person name="Matsumoto T."/>
            <person name="Kondo S."/>
            <person name="Hamamoto M."/>
            <person name="Yoshikawa H."/>
        </authorList>
    </citation>
    <scope>NUCLEOTIDE SEQUENCE [LARGE SCALE GENOMIC DNA]</scope>
    <source>
        <strain evidence="5 6">NRRL Y-17804</strain>
    </source>
</reference>
<dbReference type="InterPro" id="IPR001138">
    <property type="entry name" value="Zn2Cys6_DnaBD"/>
</dbReference>
<dbReference type="InterPro" id="IPR036864">
    <property type="entry name" value="Zn2-C6_fun-type_DNA-bd_sf"/>
</dbReference>
<name>A0A0E9NN86_SAICN</name>
<evidence type="ECO:0000259" key="4">
    <source>
        <dbReference type="PROSITE" id="PS50048"/>
    </source>
</evidence>
<dbReference type="Gene3D" id="4.10.240.10">
    <property type="entry name" value="Zn(2)-C6 fungal-type DNA-binding domain"/>
    <property type="match status" value="1"/>
</dbReference>
<organism evidence="5 6">
    <name type="scientific">Saitoella complicata (strain BCRC 22490 / CBS 7301 / JCM 7358 / NBRC 10748 / NRRL Y-17804)</name>
    <dbReference type="NCBI Taxonomy" id="698492"/>
    <lineage>
        <taxon>Eukaryota</taxon>
        <taxon>Fungi</taxon>
        <taxon>Dikarya</taxon>
        <taxon>Ascomycota</taxon>
        <taxon>Taphrinomycotina</taxon>
        <taxon>Taphrinomycotina incertae sedis</taxon>
        <taxon>Saitoella</taxon>
    </lineage>
</organism>
<evidence type="ECO:0000313" key="6">
    <source>
        <dbReference type="Proteomes" id="UP000033140"/>
    </source>
</evidence>
<feature type="region of interest" description="Disordered" evidence="3">
    <location>
        <begin position="115"/>
        <end position="134"/>
    </location>
</feature>
<dbReference type="STRING" id="698492.A0A0E9NN86"/>
<accession>A0A0E9NN86</accession>
<dbReference type="AlphaFoldDB" id="A0A0E9NN86"/>
<keyword evidence="2" id="KW-0539">Nucleus</keyword>
<evidence type="ECO:0000313" key="5">
    <source>
        <dbReference type="EMBL" id="GAO51273.1"/>
    </source>
</evidence>
<dbReference type="PANTHER" id="PTHR37534:SF49">
    <property type="entry name" value="LYSINE BIOSYNTHESIS REGULATORY PROTEIN LYS14"/>
    <property type="match status" value="1"/>
</dbReference>
<dbReference type="PANTHER" id="PTHR37534">
    <property type="entry name" value="TRANSCRIPTIONAL ACTIVATOR PROTEIN UGA3"/>
    <property type="match status" value="1"/>
</dbReference>
<gene>
    <name evidence="5" type="ORF">G7K_5379-t1</name>
</gene>
<proteinExistence type="predicted"/>
<keyword evidence="6" id="KW-1185">Reference proteome</keyword>
<comment type="subcellular location">
    <subcellularLocation>
        <location evidence="1">Nucleus</location>
    </subcellularLocation>
</comment>
<dbReference type="EMBL" id="BACD03000043">
    <property type="protein sequence ID" value="GAO51273.1"/>
    <property type="molecule type" value="Genomic_DNA"/>
</dbReference>
<reference evidence="5 6" key="1">
    <citation type="journal article" date="2011" name="J. Gen. Appl. Microbiol.">
        <title>Draft genome sequencing of the enigmatic yeast Saitoella complicata.</title>
        <authorList>
            <person name="Nishida H."/>
            <person name="Hamamoto M."/>
            <person name="Sugiyama J."/>
        </authorList>
    </citation>
    <scope>NUCLEOTIDE SEQUENCE [LARGE SCALE GENOMIC DNA]</scope>
    <source>
        <strain evidence="5 6">NRRL Y-17804</strain>
    </source>
</reference>
<dbReference type="Proteomes" id="UP000033140">
    <property type="component" value="Unassembled WGS sequence"/>
</dbReference>
<dbReference type="GO" id="GO:0008270">
    <property type="term" value="F:zinc ion binding"/>
    <property type="evidence" value="ECO:0007669"/>
    <property type="project" value="InterPro"/>
</dbReference>
<dbReference type="GO" id="GO:0000976">
    <property type="term" value="F:transcription cis-regulatory region binding"/>
    <property type="evidence" value="ECO:0007669"/>
    <property type="project" value="TreeGrafter"/>
</dbReference>
<protein>
    <recommendedName>
        <fullName evidence="4">Zn(2)-C6 fungal-type domain-containing protein</fullName>
    </recommendedName>
</protein>
<sequence>MSNRSRSMAIARGNGCWKCKERRVRCTGERPSCTACTRLGHSCQYGMKLQWKEDAEARGITFGREGVWSKHKPGKQRKQGETQLGLHHVVDLRAFEGRFMFLNTTYRDFVGTGRRTREEPDLEEHQIDAVTDGDWPASATDPRQVFLSEDVATTNPTLLSASSMSLFTPSLYQLDSITSHLLQYFIERICPACTLTSSFNPYLKVITPIALSSPTLLQAVLAVSADELRITSDRQYTDLALTYKSKALNGLRRDMQRSLQSGVVDNIVATSLMLCFFEIAAGCNREWVTHLKGARNLCDLYRNSERQDQNFRRFITMYFVAHEVMGRTAWESELLFECDQWFDGDDESEIDGMMGCSRELMKLISKISNMASELRRDEGPAEQFAERRNEVGRKLYSLYQWSPEVNPELDAIAEIKRLSALIYFFARLEMAGPSEPRMEELTGQVIDMMRLLPDKATLLWPLFIIGTLGVQSEEDRRFVLDRLENMQRKRDLGSIRKGRKAIEAVWVDRDLGRTGSWEYLVEGRGGLLSLA</sequence>
<dbReference type="GO" id="GO:0000981">
    <property type="term" value="F:DNA-binding transcription factor activity, RNA polymerase II-specific"/>
    <property type="evidence" value="ECO:0007669"/>
    <property type="project" value="InterPro"/>
</dbReference>
<dbReference type="PROSITE" id="PS50048">
    <property type="entry name" value="ZN2_CY6_FUNGAL_2"/>
    <property type="match status" value="1"/>
</dbReference>
<dbReference type="GO" id="GO:0045944">
    <property type="term" value="P:positive regulation of transcription by RNA polymerase II"/>
    <property type="evidence" value="ECO:0007669"/>
    <property type="project" value="TreeGrafter"/>
</dbReference>
<dbReference type="GO" id="GO:0005634">
    <property type="term" value="C:nucleus"/>
    <property type="evidence" value="ECO:0007669"/>
    <property type="project" value="UniProtKB-SubCell"/>
</dbReference>